<evidence type="ECO:0000256" key="1">
    <source>
        <dbReference type="ARBA" id="ARBA00008520"/>
    </source>
</evidence>
<dbReference type="PROSITE" id="PS51257">
    <property type="entry name" value="PROKAR_LIPOPROTEIN"/>
    <property type="match status" value="1"/>
</dbReference>
<name>A0ABW6WU24_9ACTN</name>
<dbReference type="Pfam" id="PF13416">
    <property type="entry name" value="SBP_bac_8"/>
    <property type="match status" value="1"/>
</dbReference>
<dbReference type="Proteomes" id="UP001602245">
    <property type="component" value="Unassembled WGS sequence"/>
</dbReference>
<comment type="caution">
    <text evidence="5">The sequence shown here is derived from an EMBL/GenBank/DDBJ whole genome shotgun (WGS) entry which is preliminary data.</text>
</comment>
<keyword evidence="3 4" id="KW-0732">Signal</keyword>
<dbReference type="CDD" id="cd13585">
    <property type="entry name" value="PBP2_TMBP_like"/>
    <property type="match status" value="1"/>
</dbReference>
<evidence type="ECO:0000256" key="2">
    <source>
        <dbReference type="ARBA" id="ARBA00022448"/>
    </source>
</evidence>
<sequence>MKRLAILLTIFLVAGCGWSGSDATGRGGKGTIEYWLWDSAQEPGYQKCADAFAAQNPGLTIHISQYGWDVYWQKLTAGFIAGTAPDVFTDHLAKFAQFADLKVLRPLDSLGPTSDLNDGDYQAGLAQLWKGQDGNRYGSPKDWDTIALFYNPASLSAAGVDPSTLSDLTWNPIDGGTFEKTVAHLTVDVNGVRGDQPGFDKTHVKRYGFGSDGGGGGWGQTQWSAFTGSAGWQATDRNPWGTHFNLDQPAFQQTLSWYFGLVRKGYMPTFQEIGGNNPIGPDKQIQSGMAAMALSGSWMLSTFSNLTDAAGKKLNIGIAPTPIGPTGKRASMFNGLADSITTLSKQPENAANWVRFLSGADCQNIIGRSGVVFPARPEGTQLAIDFNRDSRRLDVTPFTDQVTQKTTFLFPVTTNAADITALMIPRMDAVYLGDAPVSSLTTLNDQLNRLFEVAR</sequence>
<proteinExistence type="inferred from homology"/>
<keyword evidence="2" id="KW-0813">Transport</keyword>
<evidence type="ECO:0000313" key="5">
    <source>
        <dbReference type="EMBL" id="MFF5296040.1"/>
    </source>
</evidence>
<dbReference type="RefSeq" id="WP_020516243.1">
    <property type="nucleotide sequence ID" value="NZ_JBIAZU010000008.1"/>
</dbReference>
<feature type="signal peptide" evidence="4">
    <location>
        <begin position="1"/>
        <end position="19"/>
    </location>
</feature>
<organism evidence="5 6">
    <name type="scientific">Paractinoplanes globisporus</name>
    <dbReference type="NCBI Taxonomy" id="113565"/>
    <lineage>
        <taxon>Bacteria</taxon>
        <taxon>Bacillati</taxon>
        <taxon>Actinomycetota</taxon>
        <taxon>Actinomycetes</taxon>
        <taxon>Micromonosporales</taxon>
        <taxon>Micromonosporaceae</taxon>
        <taxon>Paractinoplanes</taxon>
    </lineage>
</organism>
<dbReference type="PANTHER" id="PTHR30061:SF50">
    <property type="entry name" value="MALTOSE_MALTODEXTRIN-BINDING PERIPLASMIC PROTEIN"/>
    <property type="match status" value="1"/>
</dbReference>
<dbReference type="EMBL" id="JBIAZU010000008">
    <property type="protein sequence ID" value="MFF5296040.1"/>
    <property type="molecule type" value="Genomic_DNA"/>
</dbReference>
<dbReference type="PANTHER" id="PTHR30061">
    <property type="entry name" value="MALTOSE-BINDING PERIPLASMIC PROTEIN"/>
    <property type="match status" value="1"/>
</dbReference>
<dbReference type="SUPFAM" id="SSF53850">
    <property type="entry name" value="Periplasmic binding protein-like II"/>
    <property type="match status" value="1"/>
</dbReference>
<evidence type="ECO:0000256" key="3">
    <source>
        <dbReference type="ARBA" id="ARBA00022729"/>
    </source>
</evidence>
<evidence type="ECO:0000313" key="6">
    <source>
        <dbReference type="Proteomes" id="UP001602245"/>
    </source>
</evidence>
<dbReference type="InterPro" id="IPR006059">
    <property type="entry name" value="SBP"/>
</dbReference>
<keyword evidence="6" id="KW-1185">Reference proteome</keyword>
<evidence type="ECO:0000256" key="4">
    <source>
        <dbReference type="SAM" id="SignalP"/>
    </source>
</evidence>
<protein>
    <submittedName>
        <fullName evidence="5">ABC transporter substrate-binding protein</fullName>
    </submittedName>
</protein>
<dbReference type="Gene3D" id="3.40.190.10">
    <property type="entry name" value="Periplasmic binding protein-like II"/>
    <property type="match status" value="1"/>
</dbReference>
<gene>
    <name evidence="5" type="ORF">ACFY35_41960</name>
</gene>
<reference evidence="5 6" key="1">
    <citation type="submission" date="2024-10" db="EMBL/GenBank/DDBJ databases">
        <title>The Natural Products Discovery Center: Release of the First 8490 Sequenced Strains for Exploring Actinobacteria Biosynthetic Diversity.</title>
        <authorList>
            <person name="Kalkreuter E."/>
            <person name="Kautsar S.A."/>
            <person name="Yang D."/>
            <person name="Bader C.D."/>
            <person name="Teijaro C.N."/>
            <person name="Fluegel L."/>
            <person name="Davis C.M."/>
            <person name="Simpson J.R."/>
            <person name="Lauterbach L."/>
            <person name="Steele A.D."/>
            <person name="Gui C."/>
            <person name="Meng S."/>
            <person name="Li G."/>
            <person name="Viehrig K."/>
            <person name="Ye F."/>
            <person name="Su P."/>
            <person name="Kiefer A.F."/>
            <person name="Nichols A."/>
            <person name="Cepeda A.J."/>
            <person name="Yan W."/>
            <person name="Fan B."/>
            <person name="Jiang Y."/>
            <person name="Adhikari A."/>
            <person name="Zheng C.-J."/>
            <person name="Schuster L."/>
            <person name="Cowan T.M."/>
            <person name="Smanski M.J."/>
            <person name="Chevrette M.G."/>
            <person name="De Carvalho L.P.S."/>
            <person name="Shen B."/>
        </authorList>
    </citation>
    <scope>NUCLEOTIDE SEQUENCE [LARGE SCALE GENOMIC DNA]</scope>
    <source>
        <strain evidence="5 6">NPDC000087</strain>
    </source>
</reference>
<comment type="similarity">
    <text evidence="1">Belongs to the bacterial solute-binding protein 1 family.</text>
</comment>
<feature type="chain" id="PRO_5045537700" evidence="4">
    <location>
        <begin position="20"/>
        <end position="455"/>
    </location>
</feature>
<accession>A0ABW6WU24</accession>